<evidence type="ECO:0000256" key="1">
    <source>
        <dbReference type="SAM" id="Phobius"/>
    </source>
</evidence>
<dbReference type="GeneID" id="13353698"/>
<keyword evidence="1" id="KW-0472">Membrane</keyword>
<feature type="transmembrane region" description="Helical" evidence="1">
    <location>
        <begin position="266"/>
        <end position="295"/>
    </location>
</feature>
<evidence type="ECO:0000313" key="2">
    <source>
        <dbReference type="EMBL" id="CCJ36832.1"/>
    </source>
</evidence>
<keyword evidence="3" id="KW-1185">Reference proteome</keyword>
<feature type="transmembrane region" description="Helical" evidence="1">
    <location>
        <begin position="238"/>
        <end position="259"/>
    </location>
</feature>
<feature type="transmembrane region" description="Helical" evidence="1">
    <location>
        <begin position="70"/>
        <end position="101"/>
    </location>
</feature>
<dbReference type="Proteomes" id="UP000009007">
    <property type="component" value="Chromosome I"/>
</dbReference>
<feature type="transmembrane region" description="Helical" evidence="1">
    <location>
        <begin position="122"/>
        <end position="148"/>
    </location>
</feature>
<dbReference type="AlphaFoldDB" id="I7LKB9"/>
<feature type="transmembrane region" description="Helical" evidence="1">
    <location>
        <begin position="212"/>
        <end position="232"/>
    </location>
</feature>
<dbReference type="HOGENOM" id="CLU_051458_0_0_2"/>
<organism evidence="2 3">
    <name type="scientific">Methanoculleus bourgensis (strain ATCC 43281 / DSM 3045 / OCM 15 / MS2)</name>
    <name type="common">Methanogenium bourgense</name>
    <dbReference type="NCBI Taxonomy" id="1201294"/>
    <lineage>
        <taxon>Archaea</taxon>
        <taxon>Methanobacteriati</taxon>
        <taxon>Methanobacteriota</taxon>
        <taxon>Stenosarchaea group</taxon>
        <taxon>Methanomicrobia</taxon>
        <taxon>Methanomicrobiales</taxon>
        <taxon>Methanomicrobiaceae</taxon>
        <taxon>Methanoculleus</taxon>
    </lineage>
</organism>
<accession>I7LKB9</accession>
<dbReference type="Pfam" id="PF24400">
    <property type="entry name" value="DUF7544"/>
    <property type="match status" value="1"/>
</dbReference>
<feature type="transmembrane region" description="Helical" evidence="1">
    <location>
        <begin position="160"/>
        <end position="182"/>
    </location>
</feature>
<protein>
    <recommendedName>
        <fullName evidence="4">Glycerophosphoryl diester phosphodiesterase membrane domain-containing protein</fullName>
    </recommendedName>
</protein>
<dbReference type="PATRIC" id="fig|1201294.9.peg.2096"/>
<gene>
    <name evidence="2" type="ordered locus">BN140_1909</name>
</gene>
<feature type="transmembrane region" description="Helical" evidence="1">
    <location>
        <begin position="29"/>
        <end position="50"/>
    </location>
</feature>
<proteinExistence type="predicted"/>
<keyword evidence="1" id="KW-1133">Transmembrane helix</keyword>
<keyword evidence="1" id="KW-0812">Transmembrane</keyword>
<dbReference type="RefSeq" id="WP_014867805.1">
    <property type="nucleotide sequence ID" value="NC_018227.2"/>
</dbReference>
<dbReference type="STRING" id="1201294.BN140_1909"/>
<dbReference type="InterPro" id="IPR055966">
    <property type="entry name" value="DUF7544"/>
</dbReference>
<evidence type="ECO:0008006" key="4">
    <source>
        <dbReference type="Google" id="ProtNLM"/>
    </source>
</evidence>
<evidence type="ECO:0000313" key="3">
    <source>
        <dbReference type="Proteomes" id="UP000009007"/>
    </source>
</evidence>
<dbReference type="BioCyc" id="MBOU1201294:BN140_RS09550-MONOMER"/>
<dbReference type="EMBL" id="HE964772">
    <property type="protein sequence ID" value="CCJ36832.1"/>
    <property type="molecule type" value="Genomic_DNA"/>
</dbReference>
<sequence>MAEETYAFSRLEGAFHRTKSLLWPVRWGVWLRLAVIALFVGGGISMPNIFQYQFDGSDFAAGTAGPFSGVAPMVVLGIIAVVLVIALLWTLIGATMQFVFVDMLSTGDIHIRRFFRERLGKGARLFLFELALIAVMILAIAAFVFMLIGVEGAGAATSLLIIALIPVILVAALLFGLVFLLTTDFVVPIMIREDCGIIAGWRRLIGMIASRFWQTVIYVIVRFVLGLVAAIAQVILVILALVVIAIPFILVGIVLLAALQENIVLLLALVIPYLIIAIPVALLIAVPFITFFRYYALLVLEGLLPEYRFLPE</sequence>
<reference evidence="3" key="1">
    <citation type="journal article" date="2012" name="J. Bacteriol.">
        <title>Complete genome sequence of the hydrogenotrophic, methanogenic archaeon Methanoculleus bourgensis strain MS2T, isolated from a sewage sludge digester.</title>
        <authorList>
            <person name="Maus I."/>
            <person name="Wibberg D."/>
            <person name="Stantscheff R."/>
            <person name="Eikmeyer F.G."/>
            <person name="Seffner A."/>
            <person name="Boelter J."/>
            <person name="Szczepanowski R."/>
            <person name="Blom J."/>
            <person name="Jaenicke S."/>
            <person name="Konig H."/>
            <person name="Puhler A."/>
            <person name="Schluter A."/>
        </authorList>
    </citation>
    <scope>NUCLEOTIDE SEQUENCE [LARGE SCALE GENOMIC DNA]</scope>
    <source>
        <strain evidence="3">ATCC 43281 / DSM 3045 / OCM 15 / MS2</strain>
    </source>
</reference>
<name>I7LKB9_METBM</name>
<dbReference type="KEGG" id="mbg:BN140_1909"/>